<dbReference type="InterPro" id="IPR004090">
    <property type="entry name" value="Chemotax_Me-accpt_rcpt"/>
</dbReference>
<keyword evidence="7" id="KW-1185">Reference proteome</keyword>
<dbReference type="GO" id="GO:0004888">
    <property type="term" value="F:transmembrane signaling receptor activity"/>
    <property type="evidence" value="ECO:0007669"/>
    <property type="project" value="InterPro"/>
</dbReference>
<evidence type="ECO:0000256" key="3">
    <source>
        <dbReference type="PROSITE-ProRule" id="PRU00284"/>
    </source>
</evidence>
<protein>
    <submittedName>
        <fullName evidence="6">Chemotaxis protein</fullName>
    </submittedName>
</protein>
<dbReference type="InterPro" id="IPR035965">
    <property type="entry name" value="PAS-like_dom_sf"/>
</dbReference>
<keyword evidence="1 3" id="KW-0807">Transducer</keyword>
<evidence type="ECO:0000259" key="5">
    <source>
        <dbReference type="PROSITE" id="PS50113"/>
    </source>
</evidence>
<dbReference type="NCBIfam" id="TIGR00229">
    <property type="entry name" value="sensory_box"/>
    <property type="match status" value="1"/>
</dbReference>
<dbReference type="CDD" id="cd00130">
    <property type="entry name" value="PAS"/>
    <property type="match status" value="1"/>
</dbReference>
<dbReference type="InterPro" id="IPR001610">
    <property type="entry name" value="PAC"/>
</dbReference>
<sequence length="218" mass="23911">MVAMQSDLLWEAIDRSQLVIEFSPDGIVRNANALFLRAAGYRLQEIVGRHHRIFCAREDAGSPEYAAFWRRLSSGQAEAGRFHRLAADGRDLWLQATYTPVPGRDGTVERIVKFAADITDEVRRQGELRSQLSEIARHRLVADERRDETDAMLTKLGRVVDSIAGIAEQTNMLALNASIEAARAGAAGRGFAVVASEVKKLANDTHAATARARAMIAG</sequence>
<proteinExistence type="inferred from homology"/>
<comment type="caution">
    <text evidence="6">The sequence shown here is derived from an EMBL/GenBank/DDBJ whole genome shotgun (WGS) entry which is preliminary data.</text>
</comment>
<dbReference type="InterPro" id="IPR013656">
    <property type="entry name" value="PAS_4"/>
</dbReference>
<dbReference type="PRINTS" id="PR00260">
    <property type="entry name" value="CHEMTRNSDUCR"/>
</dbReference>
<dbReference type="Gene3D" id="3.30.450.20">
    <property type="entry name" value="PAS domain"/>
    <property type="match status" value="1"/>
</dbReference>
<evidence type="ECO:0000313" key="7">
    <source>
        <dbReference type="Proteomes" id="UP000218784"/>
    </source>
</evidence>
<gene>
    <name evidence="6" type="ORF">COA17_04455</name>
</gene>
<feature type="domain" description="PAC" evidence="5">
    <location>
        <begin position="76"/>
        <end position="130"/>
    </location>
</feature>
<dbReference type="SMART" id="SM00086">
    <property type="entry name" value="PAC"/>
    <property type="match status" value="1"/>
</dbReference>
<dbReference type="GO" id="GO:0007165">
    <property type="term" value="P:signal transduction"/>
    <property type="evidence" value="ECO:0007669"/>
    <property type="project" value="UniProtKB-KW"/>
</dbReference>
<accession>A0A2A4I437</accession>
<dbReference type="InterPro" id="IPR004089">
    <property type="entry name" value="MCPsignal_dom"/>
</dbReference>
<organism evidence="6 7">
    <name type="scientific">Sphingomonas ginsenosidimutans</name>
    <dbReference type="NCBI Taxonomy" id="862134"/>
    <lineage>
        <taxon>Bacteria</taxon>
        <taxon>Pseudomonadati</taxon>
        <taxon>Pseudomonadota</taxon>
        <taxon>Alphaproteobacteria</taxon>
        <taxon>Sphingomonadales</taxon>
        <taxon>Sphingomonadaceae</taxon>
        <taxon>Sphingomonas</taxon>
    </lineage>
</organism>
<dbReference type="Gene3D" id="6.10.250.3200">
    <property type="match status" value="1"/>
</dbReference>
<dbReference type="RefSeq" id="WP_096610823.1">
    <property type="nucleotide sequence ID" value="NZ_NWVD01000001.1"/>
</dbReference>
<evidence type="ECO:0000256" key="1">
    <source>
        <dbReference type="ARBA" id="ARBA00023224"/>
    </source>
</evidence>
<comment type="similarity">
    <text evidence="2">Belongs to the methyl-accepting chemotaxis (MCP) protein family.</text>
</comment>
<dbReference type="GO" id="GO:0006935">
    <property type="term" value="P:chemotaxis"/>
    <property type="evidence" value="ECO:0007669"/>
    <property type="project" value="InterPro"/>
</dbReference>
<dbReference type="PROSITE" id="PS50113">
    <property type="entry name" value="PAC"/>
    <property type="match status" value="1"/>
</dbReference>
<name>A0A2A4I437_9SPHN</name>
<feature type="domain" description="Methyl-accepting transducer" evidence="4">
    <location>
        <begin position="155"/>
        <end position="218"/>
    </location>
</feature>
<dbReference type="SUPFAM" id="SSF55785">
    <property type="entry name" value="PYP-like sensor domain (PAS domain)"/>
    <property type="match status" value="1"/>
</dbReference>
<dbReference type="PROSITE" id="PS50111">
    <property type="entry name" value="CHEMOTAXIS_TRANSDUC_2"/>
    <property type="match status" value="1"/>
</dbReference>
<dbReference type="Pfam" id="PF00015">
    <property type="entry name" value="MCPsignal"/>
    <property type="match status" value="1"/>
</dbReference>
<dbReference type="InterPro" id="IPR000014">
    <property type="entry name" value="PAS"/>
</dbReference>
<dbReference type="GO" id="GO:0016020">
    <property type="term" value="C:membrane"/>
    <property type="evidence" value="ECO:0007669"/>
    <property type="project" value="InterPro"/>
</dbReference>
<dbReference type="EMBL" id="NWVD01000001">
    <property type="protein sequence ID" value="PCG10969.1"/>
    <property type="molecule type" value="Genomic_DNA"/>
</dbReference>
<dbReference type="SUPFAM" id="SSF58104">
    <property type="entry name" value="Methyl-accepting chemotaxis protein (MCP) signaling domain"/>
    <property type="match status" value="1"/>
</dbReference>
<dbReference type="Pfam" id="PF08448">
    <property type="entry name" value="PAS_4"/>
    <property type="match status" value="1"/>
</dbReference>
<evidence type="ECO:0000256" key="2">
    <source>
        <dbReference type="ARBA" id="ARBA00029447"/>
    </source>
</evidence>
<dbReference type="AlphaFoldDB" id="A0A2A4I437"/>
<evidence type="ECO:0000313" key="6">
    <source>
        <dbReference type="EMBL" id="PCG10969.1"/>
    </source>
</evidence>
<dbReference type="PANTHER" id="PTHR32089">
    <property type="entry name" value="METHYL-ACCEPTING CHEMOTAXIS PROTEIN MCPB"/>
    <property type="match status" value="1"/>
</dbReference>
<dbReference type="Proteomes" id="UP000218784">
    <property type="component" value="Unassembled WGS sequence"/>
</dbReference>
<reference evidence="6 7" key="1">
    <citation type="submission" date="2017-09" db="EMBL/GenBank/DDBJ databases">
        <title>Sphingomonas ginsenosidimutans KACC 14949, whole genome shotgun sequence.</title>
        <authorList>
            <person name="Feng G."/>
            <person name="Zhu H."/>
        </authorList>
    </citation>
    <scope>NUCLEOTIDE SEQUENCE [LARGE SCALE GENOMIC DNA]</scope>
    <source>
        <strain evidence="6 7">KACC 14949</strain>
    </source>
</reference>
<dbReference type="PANTHER" id="PTHR32089:SF112">
    <property type="entry name" value="LYSOZYME-LIKE PROTEIN-RELATED"/>
    <property type="match status" value="1"/>
</dbReference>
<evidence type="ECO:0000259" key="4">
    <source>
        <dbReference type="PROSITE" id="PS50111"/>
    </source>
</evidence>
<dbReference type="InterPro" id="IPR000700">
    <property type="entry name" value="PAS-assoc_C"/>
</dbReference>